<dbReference type="EMBL" id="KN834779">
    <property type="protein sequence ID" value="KIK59572.1"/>
    <property type="molecule type" value="Genomic_DNA"/>
</dbReference>
<reference evidence="1 2" key="1">
    <citation type="submission" date="2014-04" db="EMBL/GenBank/DDBJ databases">
        <title>Evolutionary Origins and Diversification of the Mycorrhizal Mutualists.</title>
        <authorList>
            <consortium name="DOE Joint Genome Institute"/>
            <consortium name="Mycorrhizal Genomics Consortium"/>
            <person name="Kohler A."/>
            <person name="Kuo A."/>
            <person name="Nagy L.G."/>
            <person name="Floudas D."/>
            <person name="Copeland A."/>
            <person name="Barry K.W."/>
            <person name="Cichocki N."/>
            <person name="Veneault-Fourrey C."/>
            <person name="LaButti K."/>
            <person name="Lindquist E.A."/>
            <person name="Lipzen A."/>
            <person name="Lundell T."/>
            <person name="Morin E."/>
            <person name="Murat C."/>
            <person name="Riley R."/>
            <person name="Ohm R."/>
            <person name="Sun H."/>
            <person name="Tunlid A."/>
            <person name="Henrissat B."/>
            <person name="Grigoriev I.V."/>
            <person name="Hibbett D.S."/>
            <person name="Martin F."/>
        </authorList>
    </citation>
    <scope>NUCLEOTIDE SEQUENCE [LARGE SCALE GENOMIC DNA]</scope>
    <source>
        <strain evidence="1 2">FD-317 M1</strain>
    </source>
</reference>
<sequence>MIYPTATQTSDLSSLLDDRQFPDGICELVISGLSDDFDSLKNAALVCKDFAAMTRPHIFHTLTVRNRMLGSSFLPSPLLFRIHALLRDPKTVHFGKFVKTVDFDSSQFVDEHVSAMLFILQNVPTVSEIRMDLPRPEFSQAIGMNLADKLNELWIQSVYFTQPGSFQSFQRMLLSLTRLKFFAFTSWSLTSSDPIQDMNRALILPPH</sequence>
<keyword evidence="2" id="KW-1185">Reference proteome</keyword>
<accession>A0A0D0CLW5</accession>
<evidence type="ECO:0008006" key="3">
    <source>
        <dbReference type="Google" id="ProtNLM"/>
    </source>
</evidence>
<dbReference type="AlphaFoldDB" id="A0A0D0CLW5"/>
<protein>
    <recommendedName>
        <fullName evidence="3">F-box domain-containing protein</fullName>
    </recommendedName>
</protein>
<evidence type="ECO:0000313" key="1">
    <source>
        <dbReference type="EMBL" id="KIK59572.1"/>
    </source>
</evidence>
<dbReference type="Proteomes" id="UP000053593">
    <property type="component" value="Unassembled WGS sequence"/>
</dbReference>
<gene>
    <name evidence="1" type="ORF">GYMLUDRAFT_671310</name>
</gene>
<name>A0A0D0CLW5_9AGAR</name>
<proteinExistence type="predicted"/>
<dbReference type="HOGENOM" id="CLU_1326507_0_0_1"/>
<evidence type="ECO:0000313" key="2">
    <source>
        <dbReference type="Proteomes" id="UP000053593"/>
    </source>
</evidence>
<organism evidence="1 2">
    <name type="scientific">Collybiopsis luxurians FD-317 M1</name>
    <dbReference type="NCBI Taxonomy" id="944289"/>
    <lineage>
        <taxon>Eukaryota</taxon>
        <taxon>Fungi</taxon>
        <taxon>Dikarya</taxon>
        <taxon>Basidiomycota</taxon>
        <taxon>Agaricomycotina</taxon>
        <taxon>Agaricomycetes</taxon>
        <taxon>Agaricomycetidae</taxon>
        <taxon>Agaricales</taxon>
        <taxon>Marasmiineae</taxon>
        <taxon>Omphalotaceae</taxon>
        <taxon>Collybiopsis</taxon>
        <taxon>Collybiopsis luxurians</taxon>
    </lineage>
</organism>
<dbReference type="OrthoDB" id="2745898at2759"/>